<evidence type="ECO:0000259" key="4">
    <source>
        <dbReference type="PROSITE" id="PS50041"/>
    </source>
</evidence>
<dbReference type="GO" id="GO:0005615">
    <property type="term" value="C:extracellular space"/>
    <property type="evidence" value="ECO:0007669"/>
    <property type="project" value="TreeGrafter"/>
</dbReference>
<name>A0A8T2JC97_9PIPI</name>
<dbReference type="PROSITE" id="PS50041">
    <property type="entry name" value="C_TYPE_LECTIN_2"/>
    <property type="match status" value="1"/>
</dbReference>
<feature type="domain" description="C-type lectin" evidence="4">
    <location>
        <begin position="73"/>
        <end position="194"/>
    </location>
</feature>
<dbReference type="Pfam" id="PF00059">
    <property type="entry name" value="Lectin_C"/>
    <property type="match status" value="1"/>
</dbReference>
<dbReference type="GO" id="GO:0030282">
    <property type="term" value="P:bone mineralization"/>
    <property type="evidence" value="ECO:0007669"/>
    <property type="project" value="TreeGrafter"/>
</dbReference>
<protein>
    <recommendedName>
        <fullName evidence="4">C-type lectin domain-containing protein</fullName>
    </recommendedName>
</protein>
<evidence type="ECO:0000313" key="6">
    <source>
        <dbReference type="Proteomes" id="UP000812440"/>
    </source>
</evidence>
<comment type="caution">
    <text evidence="5">The sequence shown here is derived from an EMBL/GenBank/DDBJ whole genome shotgun (WGS) entry which is preliminary data.</text>
</comment>
<dbReference type="SMART" id="SM00034">
    <property type="entry name" value="CLECT"/>
    <property type="match status" value="1"/>
</dbReference>
<sequence length="195" mass="22320">MEYIRVCLFLCLFCFAQVTIQQNGKKQRQNNKDVVSMKMYEDLKKEVQVIREEVNHLKEQQALQTICLKGTKIHNKCFLSFMEQKAFHQASDVCFAQGGTLSTPENGDENDSLYDYVRKSVGSNVEIWIGINDLATEGTWVDTSGSRISFKHWEKEITTQPDGGKQENCASLSTVAIGKWFDKNCKTELPFVCHY</sequence>
<keyword evidence="1" id="KW-0430">Lectin</keyword>
<feature type="signal peptide" evidence="3">
    <location>
        <begin position="1"/>
        <end position="21"/>
    </location>
</feature>
<dbReference type="SUPFAM" id="SSF56436">
    <property type="entry name" value="C-type lectin-like"/>
    <property type="match status" value="1"/>
</dbReference>
<gene>
    <name evidence="5" type="ORF">GDO86_011571</name>
</gene>
<dbReference type="InterPro" id="IPR051663">
    <property type="entry name" value="CLec_Tetranectin-domain"/>
</dbReference>
<accession>A0A8T2JC97</accession>
<keyword evidence="3" id="KW-0732">Signal</keyword>
<dbReference type="InterPro" id="IPR016187">
    <property type="entry name" value="CTDL_fold"/>
</dbReference>
<dbReference type="PANTHER" id="PTHR22799">
    <property type="entry name" value="TETRANECTIN-RELATED"/>
    <property type="match status" value="1"/>
</dbReference>
<dbReference type="PRINTS" id="PR01504">
    <property type="entry name" value="PNCREATITSAP"/>
</dbReference>
<evidence type="ECO:0000256" key="2">
    <source>
        <dbReference type="ARBA" id="ARBA00023157"/>
    </source>
</evidence>
<dbReference type="FunFam" id="3.10.100.10:FF:000010">
    <property type="entry name" value="C-type lectin domain family 3 member A"/>
    <property type="match status" value="1"/>
</dbReference>
<organism evidence="5 6">
    <name type="scientific">Hymenochirus boettgeri</name>
    <name type="common">Congo dwarf clawed frog</name>
    <dbReference type="NCBI Taxonomy" id="247094"/>
    <lineage>
        <taxon>Eukaryota</taxon>
        <taxon>Metazoa</taxon>
        <taxon>Chordata</taxon>
        <taxon>Craniata</taxon>
        <taxon>Vertebrata</taxon>
        <taxon>Euteleostomi</taxon>
        <taxon>Amphibia</taxon>
        <taxon>Batrachia</taxon>
        <taxon>Anura</taxon>
        <taxon>Pipoidea</taxon>
        <taxon>Pipidae</taxon>
        <taxon>Pipinae</taxon>
        <taxon>Hymenochirus</taxon>
    </lineage>
</organism>
<dbReference type="EMBL" id="JAACNH010000005">
    <property type="protein sequence ID" value="KAG8442809.1"/>
    <property type="molecule type" value="Genomic_DNA"/>
</dbReference>
<evidence type="ECO:0000313" key="5">
    <source>
        <dbReference type="EMBL" id="KAG8442809.1"/>
    </source>
</evidence>
<dbReference type="Gene3D" id="3.10.100.10">
    <property type="entry name" value="Mannose-Binding Protein A, subunit A"/>
    <property type="match status" value="1"/>
</dbReference>
<dbReference type="PANTHER" id="PTHR22799:SF3">
    <property type="entry name" value="TETRANECTIN"/>
    <property type="match status" value="1"/>
</dbReference>
<dbReference type="GO" id="GO:0030246">
    <property type="term" value="F:carbohydrate binding"/>
    <property type="evidence" value="ECO:0007669"/>
    <property type="project" value="UniProtKB-KW"/>
</dbReference>
<dbReference type="InterPro" id="IPR001304">
    <property type="entry name" value="C-type_lectin-like"/>
</dbReference>
<proteinExistence type="predicted"/>
<keyword evidence="2" id="KW-1015">Disulfide bond</keyword>
<keyword evidence="6" id="KW-1185">Reference proteome</keyword>
<evidence type="ECO:0000256" key="1">
    <source>
        <dbReference type="ARBA" id="ARBA00022734"/>
    </source>
</evidence>
<dbReference type="InterPro" id="IPR018378">
    <property type="entry name" value="C-type_lectin_CS"/>
</dbReference>
<dbReference type="PROSITE" id="PS00615">
    <property type="entry name" value="C_TYPE_LECTIN_1"/>
    <property type="match status" value="1"/>
</dbReference>
<dbReference type="CDD" id="cd03596">
    <property type="entry name" value="CLECT_tetranectin_like"/>
    <property type="match status" value="1"/>
</dbReference>
<dbReference type="Proteomes" id="UP000812440">
    <property type="component" value="Chromosome 6"/>
</dbReference>
<reference evidence="5" key="1">
    <citation type="thesis" date="2020" institute="ProQuest LLC" country="789 East Eisenhower Parkway, Ann Arbor, MI, USA">
        <title>Comparative Genomics and Chromosome Evolution.</title>
        <authorList>
            <person name="Mudd A.B."/>
        </authorList>
    </citation>
    <scope>NUCLEOTIDE SEQUENCE</scope>
    <source>
        <strain evidence="5">Female2</strain>
        <tissue evidence="5">Blood</tissue>
    </source>
</reference>
<dbReference type="InterPro" id="IPR016186">
    <property type="entry name" value="C-type_lectin-like/link_sf"/>
</dbReference>
<feature type="non-terminal residue" evidence="5">
    <location>
        <position position="1"/>
    </location>
</feature>
<evidence type="ECO:0000256" key="3">
    <source>
        <dbReference type="SAM" id="SignalP"/>
    </source>
</evidence>
<dbReference type="AlphaFoldDB" id="A0A8T2JC97"/>
<feature type="chain" id="PRO_5035885616" description="C-type lectin domain-containing protein" evidence="3">
    <location>
        <begin position="22"/>
        <end position="195"/>
    </location>
</feature>
<dbReference type="OrthoDB" id="6366227at2759"/>